<dbReference type="PANTHER" id="PTHR10994">
    <property type="entry name" value="RETICULON"/>
    <property type="match status" value="1"/>
</dbReference>
<comment type="subcellular location">
    <subcellularLocation>
        <location evidence="1 6">Endoplasmic reticulum membrane</location>
        <topology evidence="1 6">Multi-pass membrane protein</topology>
    </subcellularLocation>
</comment>
<keyword evidence="3 6" id="KW-0256">Endoplasmic reticulum</keyword>
<evidence type="ECO:0000313" key="9">
    <source>
        <dbReference type="EMBL" id="JAT51449.1"/>
    </source>
</evidence>
<proteinExistence type="predicted"/>
<protein>
    <recommendedName>
        <fullName evidence="6">Reticulon-like protein</fullName>
    </recommendedName>
</protein>
<reference evidence="9" key="1">
    <citation type="submission" date="2015-07" db="EMBL/GenBank/DDBJ databases">
        <title>Transcriptome Assembly of Anthurium amnicola.</title>
        <authorList>
            <person name="Suzuki J."/>
        </authorList>
    </citation>
    <scope>NUCLEOTIDE SEQUENCE</scope>
</reference>
<keyword evidence="4 6" id="KW-1133">Transmembrane helix</keyword>
<dbReference type="GO" id="GO:0005789">
    <property type="term" value="C:endoplasmic reticulum membrane"/>
    <property type="evidence" value="ECO:0007669"/>
    <property type="project" value="UniProtKB-SubCell"/>
</dbReference>
<dbReference type="EMBL" id="GDJX01016487">
    <property type="protein sequence ID" value="JAT51449.1"/>
    <property type="molecule type" value="Transcribed_RNA"/>
</dbReference>
<evidence type="ECO:0000256" key="4">
    <source>
        <dbReference type="ARBA" id="ARBA00022989"/>
    </source>
</evidence>
<keyword evidence="2 6" id="KW-0812">Transmembrane</keyword>
<comment type="caution">
    <text evidence="6">Lacks conserved residue(s) required for the propagation of feature annotation.</text>
</comment>
<dbReference type="PANTHER" id="PTHR10994:SF154">
    <property type="entry name" value="RETICULON-LIKE PROTEIN B11"/>
    <property type="match status" value="1"/>
</dbReference>
<evidence type="ECO:0000256" key="6">
    <source>
        <dbReference type="RuleBase" id="RU363132"/>
    </source>
</evidence>
<accession>A0A1D1Y9Y0</accession>
<gene>
    <name evidence="9" type="primary">RTNLB11</name>
    <name evidence="9" type="ORF">g.13538</name>
</gene>
<dbReference type="GO" id="GO:0009617">
    <property type="term" value="P:response to bacterium"/>
    <property type="evidence" value="ECO:0007669"/>
    <property type="project" value="InterPro"/>
</dbReference>
<name>A0A1D1Y9Y0_9ARAE</name>
<evidence type="ECO:0000259" key="8">
    <source>
        <dbReference type="PROSITE" id="PS50845"/>
    </source>
</evidence>
<feature type="region of interest" description="Disordered" evidence="7">
    <location>
        <begin position="1"/>
        <end position="25"/>
    </location>
</feature>
<dbReference type="InterPro" id="IPR003388">
    <property type="entry name" value="Reticulon"/>
</dbReference>
<feature type="transmembrane region" description="Helical" evidence="6">
    <location>
        <begin position="75"/>
        <end position="95"/>
    </location>
</feature>
<dbReference type="Pfam" id="PF02453">
    <property type="entry name" value="Reticulon"/>
    <property type="match status" value="1"/>
</dbReference>
<organism evidence="9">
    <name type="scientific">Anthurium amnicola</name>
    <dbReference type="NCBI Taxonomy" id="1678845"/>
    <lineage>
        <taxon>Eukaryota</taxon>
        <taxon>Viridiplantae</taxon>
        <taxon>Streptophyta</taxon>
        <taxon>Embryophyta</taxon>
        <taxon>Tracheophyta</taxon>
        <taxon>Spermatophyta</taxon>
        <taxon>Magnoliopsida</taxon>
        <taxon>Liliopsida</taxon>
        <taxon>Araceae</taxon>
        <taxon>Pothoideae</taxon>
        <taxon>Potheae</taxon>
        <taxon>Anthurium</taxon>
    </lineage>
</organism>
<dbReference type="InterPro" id="IPR045064">
    <property type="entry name" value="Reticulon-like"/>
</dbReference>
<sequence>MGAAEELVGGSASPQQDASPPPPSIAHGRPRFSLHRVLGGGAVADVILWRRRNPALLLLAGATAAWYLFEIAGYSFLSLLANALLLLVAILFFWARSASLLNRPLPPLPNLEISDRVVEKVAVEVRPWINRALAVARGIALDGDRKLFLEVIVCLWAVSYIGSFCSFLTLVYLGVIFCLTFPMLYDKYQDHVDEKVALVHSLVLNQYENILVKTGRSVKKEKKTE</sequence>
<keyword evidence="5 6" id="KW-0472">Membrane</keyword>
<evidence type="ECO:0000256" key="1">
    <source>
        <dbReference type="ARBA" id="ARBA00004477"/>
    </source>
</evidence>
<evidence type="ECO:0000256" key="3">
    <source>
        <dbReference type="ARBA" id="ARBA00022824"/>
    </source>
</evidence>
<feature type="domain" description="Reticulon" evidence="8">
    <location>
        <begin position="43"/>
        <end position="225"/>
    </location>
</feature>
<dbReference type="AlphaFoldDB" id="A0A1D1Y9Y0"/>
<evidence type="ECO:0000256" key="5">
    <source>
        <dbReference type="ARBA" id="ARBA00023136"/>
    </source>
</evidence>
<evidence type="ECO:0000256" key="2">
    <source>
        <dbReference type="ARBA" id="ARBA00022692"/>
    </source>
</evidence>
<evidence type="ECO:0000256" key="7">
    <source>
        <dbReference type="SAM" id="MobiDB-lite"/>
    </source>
</evidence>
<dbReference type="PROSITE" id="PS50845">
    <property type="entry name" value="RETICULON"/>
    <property type="match status" value="1"/>
</dbReference>